<proteinExistence type="predicted"/>
<name>A0A8J4H1L0_9BACL</name>
<reference evidence="1" key="1">
    <citation type="submission" date="2021-04" db="EMBL/GenBank/DDBJ databases">
        <title>Draft genome sequence of Xylanibacillus composti strain K13.</title>
        <authorList>
            <person name="Uke A."/>
            <person name="Chhe C."/>
            <person name="Baramee S."/>
            <person name="Kosugi A."/>
        </authorList>
    </citation>
    <scope>NUCLEOTIDE SEQUENCE</scope>
    <source>
        <strain evidence="1">K13</strain>
    </source>
</reference>
<evidence type="ECO:0000313" key="1">
    <source>
        <dbReference type="EMBL" id="GIQ67751.1"/>
    </source>
</evidence>
<dbReference type="AlphaFoldDB" id="A0A8J4H1L0"/>
<gene>
    <name evidence="1" type="ORF">XYCOK13_05750</name>
</gene>
<dbReference type="RefSeq" id="WP_213410380.1">
    <property type="nucleotide sequence ID" value="NZ_BOVK01000006.1"/>
</dbReference>
<accession>A0A8J4H1L0</accession>
<protein>
    <submittedName>
        <fullName evidence="1">Uncharacterized protein</fullName>
    </submittedName>
</protein>
<comment type="caution">
    <text evidence="1">The sequence shown here is derived from an EMBL/GenBank/DDBJ whole genome shotgun (WGS) entry which is preliminary data.</text>
</comment>
<sequence length="130" mass="14153">MKCTITYYDPASQRVEFSSVHGHAAALWTGKAVESGVEVEAELGLLESLAWGVDALELDPEETADDSAFPTIRMEKGKVVLTGLLAEEGPDGECSLRLGEDEVEFEAVGTPPRTGTRIQLRTKQLVLYAW</sequence>
<keyword evidence="2" id="KW-1185">Reference proteome</keyword>
<dbReference type="EMBL" id="BOVK01000006">
    <property type="protein sequence ID" value="GIQ67751.1"/>
    <property type="molecule type" value="Genomic_DNA"/>
</dbReference>
<organism evidence="1 2">
    <name type="scientific">Xylanibacillus composti</name>
    <dbReference type="NCBI Taxonomy" id="1572762"/>
    <lineage>
        <taxon>Bacteria</taxon>
        <taxon>Bacillati</taxon>
        <taxon>Bacillota</taxon>
        <taxon>Bacilli</taxon>
        <taxon>Bacillales</taxon>
        <taxon>Paenibacillaceae</taxon>
        <taxon>Xylanibacillus</taxon>
    </lineage>
</organism>
<evidence type="ECO:0000313" key="2">
    <source>
        <dbReference type="Proteomes" id="UP000677918"/>
    </source>
</evidence>
<dbReference type="Proteomes" id="UP000677918">
    <property type="component" value="Unassembled WGS sequence"/>
</dbReference>